<dbReference type="SUPFAM" id="SSF52540">
    <property type="entry name" value="P-loop containing nucleoside triphosphate hydrolases"/>
    <property type="match status" value="1"/>
</dbReference>
<dbReference type="PROSITE" id="PS50893">
    <property type="entry name" value="ABC_TRANSPORTER_2"/>
    <property type="match status" value="1"/>
</dbReference>
<accession>A0A7V7RQV3</accession>
<gene>
    <name evidence="6" type="ORF">F7732_04525</name>
</gene>
<name>A0A7V7RQV3_9BACI</name>
<proteinExistence type="predicted"/>
<dbReference type="InterPro" id="IPR050166">
    <property type="entry name" value="ABC_transporter_ATP-bind"/>
</dbReference>
<dbReference type="InterPro" id="IPR027417">
    <property type="entry name" value="P-loop_NTPase"/>
</dbReference>
<dbReference type="Proteomes" id="UP000441354">
    <property type="component" value="Unassembled WGS sequence"/>
</dbReference>
<dbReference type="PANTHER" id="PTHR42788">
    <property type="entry name" value="TAURINE IMPORT ATP-BINDING PROTEIN-RELATED"/>
    <property type="match status" value="1"/>
</dbReference>
<evidence type="ECO:0000256" key="4">
    <source>
        <dbReference type="ARBA" id="ARBA00022967"/>
    </source>
</evidence>
<dbReference type="Gene3D" id="3.40.50.300">
    <property type="entry name" value="P-loop containing nucleotide triphosphate hydrolases"/>
    <property type="match status" value="1"/>
</dbReference>
<dbReference type="GO" id="GO:0016887">
    <property type="term" value="F:ATP hydrolysis activity"/>
    <property type="evidence" value="ECO:0007669"/>
    <property type="project" value="InterPro"/>
</dbReference>
<organism evidence="6 7">
    <name type="scientific">Bacillus mesophilum</name>
    <dbReference type="NCBI Taxonomy" id="1071718"/>
    <lineage>
        <taxon>Bacteria</taxon>
        <taxon>Bacillati</taxon>
        <taxon>Bacillota</taxon>
        <taxon>Bacilli</taxon>
        <taxon>Bacillales</taxon>
        <taxon>Bacillaceae</taxon>
        <taxon>Bacillus</taxon>
    </lineage>
</organism>
<sequence length="248" mass="28297">MGFLEIQNVRFSYGQQRNIIDDVSWQIEKGEFHCLLGRSGCGKTTLIKLAAGLLQGEDGQIMINNKKVTKPSNEYGFVFQSPTLLEWKTAIENVLLPIKLKRKMNKQDQEEAYNLLAQVGLAEHIHQYPSELSGGQQSRVAIARALIQKPIILFLDEPFAALDAITREELQHDLLQLCKKQETTVLFITHDISEAVFLADRIAVMDRGKIIFDTIINLERPRLEHTRYSVSFNTYSKKIRDVMGSKHL</sequence>
<dbReference type="PROSITE" id="PS00211">
    <property type="entry name" value="ABC_TRANSPORTER_1"/>
    <property type="match status" value="1"/>
</dbReference>
<dbReference type="PANTHER" id="PTHR42788:SF13">
    <property type="entry name" value="ALIPHATIC SULFONATES IMPORT ATP-BINDING PROTEIN SSUB"/>
    <property type="match status" value="1"/>
</dbReference>
<evidence type="ECO:0000313" key="7">
    <source>
        <dbReference type="Proteomes" id="UP000441354"/>
    </source>
</evidence>
<comment type="caution">
    <text evidence="6">The sequence shown here is derived from an EMBL/GenBank/DDBJ whole genome shotgun (WGS) entry which is preliminary data.</text>
</comment>
<evidence type="ECO:0000256" key="1">
    <source>
        <dbReference type="ARBA" id="ARBA00022448"/>
    </source>
</evidence>
<keyword evidence="7" id="KW-1185">Reference proteome</keyword>
<keyword evidence="3 6" id="KW-0067">ATP-binding</keyword>
<keyword evidence="1" id="KW-0813">Transport</keyword>
<dbReference type="SMART" id="SM00382">
    <property type="entry name" value="AAA"/>
    <property type="match status" value="1"/>
</dbReference>
<reference evidence="6 7" key="1">
    <citation type="journal article" date="2014" name="Arch. Microbiol.">
        <title>Bacillus mesophilum sp. nov., strain IITR-54T, a novel 4-chlorobiphenyl dechlorinating bacterium.</title>
        <authorList>
            <person name="Manickam N."/>
            <person name="Singh N.K."/>
            <person name="Bajaj A."/>
            <person name="Kumar R.M."/>
            <person name="Kaur G."/>
            <person name="Kaur N."/>
            <person name="Bala M."/>
            <person name="Kumar A."/>
            <person name="Mayilraj S."/>
        </authorList>
    </citation>
    <scope>NUCLEOTIDE SEQUENCE [LARGE SCALE GENOMIC DNA]</scope>
    <source>
        <strain evidence="6 7">IITR-54</strain>
    </source>
</reference>
<dbReference type="InterPro" id="IPR003439">
    <property type="entry name" value="ABC_transporter-like_ATP-bd"/>
</dbReference>
<dbReference type="CDD" id="cd03293">
    <property type="entry name" value="ABC_NrtD_SsuB_transporters"/>
    <property type="match status" value="1"/>
</dbReference>
<evidence type="ECO:0000256" key="3">
    <source>
        <dbReference type="ARBA" id="ARBA00022840"/>
    </source>
</evidence>
<dbReference type="GO" id="GO:0005524">
    <property type="term" value="F:ATP binding"/>
    <property type="evidence" value="ECO:0007669"/>
    <property type="project" value="UniProtKB-KW"/>
</dbReference>
<protein>
    <submittedName>
        <fullName evidence="6">ABC transporter ATP-binding protein</fullName>
    </submittedName>
</protein>
<dbReference type="Pfam" id="PF00005">
    <property type="entry name" value="ABC_tran"/>
    <property type="match status" value="1"/>
</dbReference>
<dbReference type="AlphaFoldDB" id="A0A7V7RQV3"/>
<dbReference type="InterPro" id="IPR017871">
    <property type="entry name" value="ABC_transporter-like_CS"/>
</dbReference>
<keyword evidence="2" id="KW-0547">Nucleotide-binding</keyword>
<dbReference type="RefSeq" id="WP_151572433.1">
    <property type="nucleotide sequence ID" value="NZ_WBOT01000001.1"/>
</dbReference>
<dbReference type="EMBL" id="WBOT01000001">
    <property type="protein sequence ID" value="KAB2335833.1"/>
    <property type="molecule type" value="Genomic_DNA"/>
</dbReference>
<dbReference type="InterPro" id="IPR003593">
    <property type="entry name" value="AAA+_ATPase"/>
</dbReference>
<keyword evidence="4" id="KW-1278">Translocase</keyword>
<dbReference type="OrthoDB" id="9802264at2"/>
<evidence type="ECO:0000313" key="6">
    <source>
        <dbReference type="EMBL" id="KAB2335833.1"/>
    </source>
</evidence>
<evidence type="ECO:0000259" key="5">
    <source>
        <dbReference type="PROSITE" id="PS50893"/>
    </source>
</evidence>
<evidence type="ECO:0000256" key="2">
    <source>
        <dbReference type="ARBA" id="ARBA00022741"/>
    </source>
</evidence>
<feature type="domain" description="ABC transporter" evidence="5">
    <location>
        <begin position="4"/>
        <end position="232"/>
    </location>
</feature>